<dbReference type="RefSeq" id="WP_106265368.1">
    <property type="nucleotide sequence ID" value="NZ_PVTQ01000008.1"/>
</dbReference>
<evidence type="ECO:0000313" key="3">
    <source>
        <dbReference type="EMBL" id="PRY88307.1"/>
    </source>
</evidence>
<comment type="caution">
    <text evidence="3">The sequence shown here is derived from an EMBL/GenBank/DDBJ whole genome shotgun (WGS) entry which is preliminary data.</text>
</comment>
<sequence>MTRIPFAAIALTILPMTAPAQSADEIAAVKQMFAPLLVQSYQAHREYCGMIGLDENDRMVIGKARRGDTDSCLPRDPENAVEIIASYHTHGGFDYDADAEMPSVDDLQSDMDEGVDGWVATPGGRLWFLDGQAGVIRQVCGLGCLPQDADFVEGVSGPIPERMTLDELIRWFEG</sequence>
<reference evidence="3 4" key="1">
    <citation type="submission" date="2018-03" db="EMBL/GenBank/DDBJ databases">
        <title>Genomic Encyclopedia of Archaeal and Bacterial Type Strains, Phase II (KMG-II): from individual species to whole genera.</title>
        <authorList>
            <person name="Goeker M."/>
        </authorList>
    </citation>
    <scope>NUCLEOTIDE SEQUENCE [LARGE SCALE GENOMIC DNA]</scope>
    <source>
        <strain evidence="3 4">DSM 100212</strain>
    </source>
</reference>
<evidence type="ECO:0000259" key="2">
    <source>
        <dbReference type="Pfam" id="PF14220"/>
    </source>
</evidence>
<proteinExistence type="predicted"/>
<dbReference type="Pfam" id="PF14220">
    <property type="entry name" value="DUF4329"/>
    <property type="match status" value="1"/>
</dbReference>
<dbReference type="Proteomes" id="UP000238392">
    <property type="component" value="Unassembled WGS sequence"/>
</dbReference>
<dbReference type="AlphaFoldDB" id="A0A2T0WNN4"/>
<keyword evidence="1" id="KW-0732">Signal</keyword>
<evidence type="ECO:0000256" key="1">
    <source>
        <dbReference type="SAM" id="SignalP"/>
    </source>
</evidence>
<organism evidence="3 4">
    <name type="scientific">Donghicola tyrosinivorans</name>
    <dbReference type="NCBI Taxonomy" id="1652492"/>
    <lineage>
        <taxon>Bacteria</taxon>
        <taxon>Pseudomonadati</taxon>
        <taxon>Pseudomonadota</taxon>
        <taxon>Alphaproteobacteria</taxon>
        <taxon>Rhodobacterales</taxon>
        <taxon>Roseobacteraceae</taxon>
        <taxon>Donghicola</taxon>
    </lineage>
</organism>
<keyword evidence="4" id="KW-1185">Reference proteome</keyword>
<gene>
    <name evidence="3" type="ORF">CLV74_108112</name>
</gene>
<feature type="chain" id="PRO_5015723791" evidence="1">
    <location>
        <begin position="23"/>
        <end position="174"/>
    </location>
</feature>
<accession>A0A2T0WNN4</accession>
<dbReference type="OrthoDB" id="7850904at2"/>
<evidence type="ECO:0000313" key="4">
    <source>
        <dbReference type="Proteomes" id="UP000238392"/>
    </source>
</evidence>
<name>A0A2T0WNN4_9RHOB</name>
<protein>
    <submittedName>
        <fullName evidence="3">Uncharacterized protein DUF4329</fullName>
    </submittedName>
</protein>
<feature type="signal peptide" evidence="1">
    <location>
        <begin position="1"/>
        <end position="22"/>
    </location>
</feature>
<dbReference type="InterPro" id="IPR025479">
    <property type="entry name" value="DUF4329"/>
</dbReference>
<feature type="domain" description="DUF4329" evidence="2">
    <location>
        <begin position="38"/>
        <end position="141"/>
    </location>
</feature>
<dbReference type="EMBL" id="PVTQ01000008">
    <property type="protein sequence ID" value="PRY88307.1"/>
    <property type="molecule type" value="Genomic_DNA"/>
</dbReference>